<feature type="signal peptide" evidence="1">
    <location>
        <begin position="1"/>
        <end position="21"/>
    </location>
</feature>
<dbReference type="RefSeq" id="WP_203861859.1">
    <property type="nucleotide sequence ID" value="NZ_BAAAZQ010000026.1"/>
</dbReference>
<evidence type="ECO:0000313" key="2">
    <source>
        <dbReference type="EMBL" id="GIH00554.1"/>
    </source>
</evidence>
<name>A0ABQ4F0X1_9ACTN</name>
<gene>
    <name evidence="2" type="ORF">Pma05_71260</name>
</gene>
<proteinExistence type="predicted"/>
<dbReference type="Proteomes" id="UP000621500">
    <property type="component" value="Unassembled WGS sequence"/>
</dbReference>
<reference evidence="2 3" key="1">
    <citation type="submission" date="2021-01" db="EMBL/GenBank/DDBJ databases">
        <title>Whole genome shotgun sequence of Plantactinospora mayteni NBRC 109088.</title>
        <authorList>
            <person name="Komaki H."/>
            <person name="Tamura T."/>
        </authorList>
    </citation>
    <scope>NUCLEOTIDE SEQUENCE [LARGE SCALE GENOMIC DNA]</scope>
    <source>
        <strain evidence="2 3">NBRC 109088</strain>
    </source>
</reference>
<keyword evidence="3" id="KW-1185">Reference proteome</keyword>
<keyword evidence="1" id="KW-0732">Signal</keyword>
<dbReference type="EMBL" id="BONX01000054">
    <property type="protein sequence ID" value="GIH00554.1"/>
    <property type="molecule type" value="Genomic_DNA"/>
</dbReference>
<organism evidence="2 3">
    <name type="scientific">Plantactinospora mayteni</name>
    <dbReference type="NCBI Taxonomy" id="566021"/>
    <lineage>
        <taxon>Bacteria</taxon>
        <taxon>Bacillati</taxon>
        <taxon>Actinomycetota</taxon>
        <taxon>Actinomycetes</taxon>
        <taxon>Micromonosporales</taxon>
        <taxon>Micromonosporaceae</taxon>
        <taxon>Plantactinospora</taxon>
    </lineage>
</organism>
<protein>
    <submittedName>
        <fullName evidence="2">Uncharacterized protein</fullName>
    </submittedName>
</protein>
<feature type="chain" id="PRO_5047282324" evidence="1">
    <location>
        <begin position="22"/>
        <end position="95"/>
    </location>
</feature>
<sequence length="95" mass="10598">MRKFLALLAMIGALAIPFAGAAPASASTVDTATITSSAEAKAADWVYLGRFGYIEDCIYWGREIVRQHPDWYSAVECRTNMGTPQYPYELWGYPR</sequence>
<accession>A0ABQ4F0X1</accession>
<comment type="caution">
    <text evidence="2">The sequence shown here is derived from an EMBL/GenBank/DDBJ whole genome shotgun (WGS) entry which is preliminary data.</text>
</comment>
<evidence type="ECO:0000256" key="1">
    <source>
        <dbReference type="SAM" id="SignalP"/>
    </source>
</evidence>
<evidence type="ECO:0000313" key="3">
    <source>
        <dbReference type="Proteomes" id="UP000621500"/>
    </source>
</evidence>